<feature type="region of interest" description="Disordered" evidence="1">
    <location>
        <begin position="59"/>
        <end position="83"/>
    </location>
</feature>
<reference evidence="3" key="2">
    <citation type="submission" date="2015-01" db="EMBL/GenBank/DDBJ databases">
        <title>Evolutionary Origins and Diversification of the Mycorrhizal Mutualists.</title>
        <authorList>
            <consortium name="DOE Joint Genome Institute"/>
            <consortium name="Mycorrhizal Genomics Consortium"/>
            <person name="Kohler A."/>
            <person name="Kuo A."/>
            <person name="Nagy L.G."/>
            <person name="Floudas D."/>
            <person name="Copeland A."/>
            <person name="Barry K.W."/>
            <person name="Cichocki N."/>
            <person name="Veneault-Fourrey C."/>
            <person name="LaButti K."/>
            <person name="Lindquist E.A."/>
            <person name="Lipzen A."/>
            <person name="Lundell T."/>
            <person name="Morin E."/>
            <person name="Murat C."/>
            <person name="Riley R."/>
            <person name="Ohm R."/>
            <person name="Sun H."/>
            <person name="Tunlid A."/>
            <person name="Henrissat B."/>
            <person name="Grigoriev I.V."/>
            <person name="Hibbett D.S."/>
            <person name="Martin F."/>
        </authorList>
    </citation>
    <scope>NUCLEOTIDE SEQUENCE [LARGE SCALE GENOMIC DNA]</scope>
    <source>
        <strain evidence="3">Marx 270</strain>
    </source>
</reference>
<accession>A0A0C3PB85</accession>
<organism evidence="2 3">
    <name type="scientific">Pisolithus tinctorius Marx 270</name>
    <dbReference type="NCBI Taxonomy" id="870435"/>
    <lineage>
        <taxon>Eukaryota</taxon>
        <taxon>Fungi</taxon>
        <taxon>Dikarya</taxon>
        <taxon>Basidiomycota</taxon>
        <taxon>Agaricomycotina</taxon>
        <taxon>Agaricomycetes</taxon>
        <taxon>Agaricomycetidae</taxon>
        <taxon>Boletales</taxon>
        <taxon>Sclerodermatineae</taxon>
        <taxon>Pisolithaceae</taxon>
        <taxon>Pisolithus</taxon>
    </lineage>
</organism>
<keyword evidence="3" id="KW-1185">Reference proteome</keyword>
<evidence type="ECO:0000313" key="3">
    <source>
        <dbReference type="Proteomes" id="UP000054217"/>
    </source>
</evidence>
<dbReference type="EMBL" id="KN831968">
    <property type="protein sequence ID" value="KIO05216.1"/>
    <property type="molecule type" value="Genomic_DNA"/>
</dbReference>
<dbReference type="AlphaFoldDB" id="A0A0C3PB85"/>
<protein>
    <submittedName>
        <fullName evidence="2">Uncharacterized protein</fullName>
    </submittedName>
</protein>
<dbReference type="OrthoDB" id="2686513at2759"/>
<gene>
    <name evidence="2" type="ORF">M404DRAFT_1000227</name>
</gene>
<evidence type="ECO:0000313" key="2">
    <source>
        <dbReference type="EMBL" id="KIO05216.1"/>
    </source>
</evidence>
<dbReference type="HOGENOM" id="CLU_168447_0_0_1"/>
<reference evidence="2 3" key="1">
    <citation type="submission" date="2014-04" db="EMBL/GenBank/DDBJ databases">
        <authorList>
            <consortium name="DOE Joint Genome Institute"/>
            <person name="Kuo A."/>
            <person name="Kohler A."/>
            <person name="Costa M.D."/>
            <person name="Nagy L.G."/>
            <person name="Floudas D."/>
            <person name="Copeland A."/>
            <person name="Barry K.W."/>
            <person name="Cichocki N."/>
            <person name="Veneault-Fourrey C."/>
            <person name="LaButti K."/>
            <person name="Lindquist E.A."/>
            <person name="Lipzen A."/>
            <person name="Lundell T."/>
            <person name="Morin E."/>
            <person name="Murat C."/>
            <person name="Sun H."/>
            <person name="Tunlid A."/>
            <person name="Henrissat B."/>
            <person name="Grigoriev I.V."/>
            <person name="Hibbett D.S."/>
            <person name="Martin F."/>
            <person name="Nordberg H.P."/>
            <person name="Cantor M.N."/>
            <person name="Hua S.X."/>
        </authorList>
    </citation>
    <scope>NUCLEOTIDE SEQUENCE [LARGE SCALE GENOMIC DNA]</scope>
    <source>
        <strain evidence="2 3">Marx 270</strain>
    </source>
</reference>
<sequence length="83" mass="8947">MANLANILSFYVAPELLKGGLSTISICIAITMVSRLMLNPHKTADTGIFSSHRQHLTGGRGGTTFTSQFLEPDQGWDPPTVTD</sequence>
<proteinExistence type="predicted"/>
<dbReference type="Proteomes" id="UP000054217">
    <property type="component" value="Unassembled WGS sequence"/>
</dbReference>
<name>A0A0C3PB85_PISTI</name>
<evidence type="ECO:0000256" key="1">
    <source>
        <dbReference type="SAM" id="MobiDB-lite"/>
    </source>
</evidence>
<dbReference type="InParanoid" id="A0A0C3PB85"/>